<dbReference type="EMBL" id="JH668249">
    <property type="protein sequence ID" value="EIM19495.1"/>
    <property type="molecule type" value="Genomic_DNA"/>
</dbReference>
<dbReference type="InterPro" id="IPR047168">
    <property type="entry name" value="LEC1-like"/>
</dbReference>
<accession>I4Y6A3</accession>
<dbReference type="SUPFAM" id="SSF64268">
    <property type="entry name" value="PX domain"/>
    <property type="match status" value="1"/>
</dbReference>
<dbReference type="Proteomes" id="UP000005242">
    <property type="component" value="Unassembled WGS sequence"/>
</dbReference>
<sequence>MSEEGVNNLLGDSVRELRKLNLNKLEHELGCNTTELTPLRSHYLKKHLISQEIDNELDVLSHPDALSLFGPPFKQSTRVPDIDIPFLKLIFREFVITFPFLKSAPDNFWSDKVQVFVKEFLERNLASTGDEEELTKRRALKMKIQKHLAVLLSSGCKIEGGEAVVKVDGSDIVANKARPSCANSYKMQVNVVTLRVPQKRGIMHNRAHEEFIIHSKLVGNDGNVQEVYVGRRYQDFKLLAQNLRNEFPDEVIPSPPQKDKSSSLAAQDAASSSSSQIDDDVSTPTSLFREKNRLTLRAYLRDLLNISRSVANSSTLQTFLLSNPTALTEEELQDAERRLFNDSVKNSGKDRFKKEMDARADEVMDSVKMFKSDISSKDGFKKMFSIIKDNETIDSLPERYMKVFEWARISFASTIYQTFVGSDTSSETFSGLKRIHALMPYFVLRSILRVSNPIAMVRGVIDLFLAQPFGQRSILQRMFSASIYEDIKQLESDIELTRAKVSNDVLSDRIKQFVDAPREIQELYRNDAAEENTHIINIIFRSGDMPTLSPSDLQKMARGWETYARYEEERARNGVMYTDDGPDSEEGWLFMDLSYLLKLYTKLRDKEQLIEMIFEGVTAELLKDMVTIFYTPLAQVYKAANIVDSLYDLQMFIGDLIRTVEQVEERSQADPAGTVHIFVDLVKRHEGQFYSFVHKVHSKGEDMFDSFGSWIERFFDFLRDGMKSKISLEMLLPHSEAERKEIFKEVDELAIYHYKKKVMHEERMREKYIESQEDYDGKGESSEWVAGLVGSLGVDEVLTTEVTAAGENESEDGEEEEENINYPETGKITELLPIFVEIVRNSF</sequence>
<dbReference type="GeneID" id="18470918"/>
<dbReference type="InterPro" id="IPR036871">
    <property type="entry name" value="PX_dom_sf"/>
</dbReference>
<protein>
    <recommendedName>
        <fullName evidence="2">PX domain-containing protein</fullName>
    </recommendedName>
</protein>
<dbReference type="GO" id="GO:0035091">
    <property type="term" value="F:phosphatidylinositol binding"/>
    <property type="evidence" value="ECO:0007669"/>
    <property type="project" value="InterPro"/>
</dbReference>
<dbReference type="RefSeq" id="XP_006960420.1">
    <property type="nucleotide sequence ID" value="XM_006960358.1"/>
</dbReference>
<dbReference type="OMA" id="MGWLEGI"/>
<dbReference type="eggNOG" id="KOG2273">
    <property type="taxonomic scope" value="Eukaryota"/>
</dbReference>
<name>I4Y6A3_WALMC</name>
<dbReference type="HOGENOM" id="CLU_007739_0_0_1"/>
<dbReference type="CDD" id="cd06869">
    <property type="entry name" value="PX_UP2_fungi"/>
    <property type="match status" value="1"/>
</dbReference>
<evidence type="ECO:0000313" key="3">
    <source>
        <dbReference type="EMBL" id="EIM19495.1"/>
    </source>
</evidence>
<dbReference type="InterPro" id="IPR024554">
    <property type="entry name" value="LEC1-like_C"/>
</dbReference>
<dbReference type="STRING" id="671144.I4Y6A3"/>
<evidence type="ECO:0000313" key="4">
    <source>
        <dbReference type="Proteomes" id="UP000005242"/>
    </source>
</evidence>
<feature type="compositionally biased region" description="Low complexity" evidence="1">
    <location>
        <begin position="262"/>
        <end position="276"/>
    </location>
</feature>
<organism evidence="3 4">
    <name type="scientific">Wallemia mellicola (strain ATCC MYA-4683 / CBS 633.66)</name>
    <name type="common">Wallemia sebi (CBS 633.66)</name>
    <dbReference type="NCBI Taxonomy" id="671144"/>
    <lineage>
        <taxon>Eukaryota</taxon>
        <taxon>Fungi</taxon>
        <taxon>Dikarya</taxon>
        <taxon>Basidiomycota</taxon>
        <taxon>Wallemiomycotina</taxon>
        <taxon>Wallemiomycetes</taxon>
        <taxon>Wallemiales</taxon>
        <taxon>Wallemiaceae</taxon>
        <taxon>Wallemia</taxon>
    </lineage>
</organism>
<dbReference type="OrthoDB" id="2117459at2759"/>
<dbReference type="PROSITE" id="PS50195">
    <property type="entry name" value="PX"/>
    <property type="match status" value="1"/>
</dbReference>
<dbReference type="Pfam" id="PF00787">
    <property type="entry name" value="PX"/>
    <property type="match status" value="1"/>
</dbReference>
<evidence type="ECO:0000256" key="1">
    <source>
        <dbReference type="SAM" id="MobiDB-lite"/>
    </source>
</evidence>
<dbReference type="InterPro" id="IPR024555">
    <property type="entry name" value="PX-associated"/>
</dbReference>
<keyword evidence="4" id="KW-1185">Reference proteome</keyword>
<dbReference type="PANTHER" id="PTHR47185">
    <property type="entry name" value="PX DOMAIN-CONTAINING PROTEIN YPR097W"/>
    <property type="match status" value="1"/>
</dbReference>
<evidence type="ECO:0000259" key="2">
    <source>
        <dbReference type="PROSITE" id="PS50195"/>
    </source>
</evidence>
<feature type="domain" description="PX" evidence="2">
    <location>
        <begin position="192"/>
        <end position="327"/>
    </location>
</feature>
<proteinExistence type="predicted"/>
<dbReference type="Pfam" id="PF12825">
    <property type="entry name" value="DUF3818"/>
    <property type="match status" value="1"/>
</dbReference>
<dbReference type="FunCoup" id="I4Y6A3">
    <property type="interactions" value="16"/>
</dbReference>
<dbReference type="KEGG" id="wse:WALSEDRAFT_22291"/>
<dbReference type="Gene3D" id="3.30.1520.10">
    <property type="entry name" value="Phox-like domain"/>
    <property type="match status" value="1"/>
</dbReference>
<reference evidence="3 4" key="1">
    <citation type="journal article" date="2012" name="Fungal Genet. Biol.">
        <title>The genome of the xerotolerant mold Wallemia sebi reveals adaptations to osmotic stress and suggests cryptic sexual reproduction.</title>
        <authorList>
            <person name="Padamsee M."/>
            <person name="Kumar T.K.A."/>
            <person name="Riley R."/>
            <person name="Binder M."/>
            <person name="Boyd A."/>
            <person name="Calvo A.M."/>
            <person name="Furukawa K."/>
            <person name="Hesse C."/>
            <person name="Hohmann S."/>
            <person name="James T.Y."/>
            <person name="LaButti K."/>
            <person name="Lapidus A."/>
            <person name="Lindquist E."/>
            <person name="Lucas S."/>
            <person name="Miller K."/>
            <person name="Shantappa S."/>
            <person name="Grigoriev I.V."/>
            <person name="Hibbett D.S."/>
            <person name="McLaughlin D.J."/>
            <person name="Spatafora J.W."/>
            <person name="Aime M.C."/>
        </authorList>
    </citation>
    <scope>NUCLEOTIDE SEQUENCE [LARGE SCALE GENOMIC DNA]</scope>
    <source>
        <strain evidence="4">ATCC MYA-4683 / CBS 633.66</strain>
    </source>
</reference>
<dbReference type="Pfam" id="PF12828">
    <property type="entry name" value="PXB"/>
    <property type="match status" value="1"/>
</dbReference>
<dbReference type="SMART" id="SM00312">
    <property type="entry name" value="PX"/>
    <property type="match status" value="1"/>
</dbReference>
<feature type="region of interest" description="Disordered" evidence="1">
    <location>
        <begin position="248"/>
        <end position="284"/>
    </location>
</feature>
<dbReference type="InterPro" id="IPR001683">
    <property type="entry name" value="PX_dom"/>
</dbReference>
<dbReference type="PANTHER" id="PTHR47185:SF1">
    <property type="entry name" value="PX DOMAIN-CONTAINING PROTEIN YPR097W"/>
    <property type="match status" value="1"/>
</dbReference>
<dbReference type="InParanoid" id="I4Y6A3"/>
<gene>
    <name evidence="3" type="ORF">WALSEDRAFT_22291</name>
</gene>
<dbReference type="AlphaFoldDB" id="I4Y6A3"/>